<keyword evidence="6 11" id="KW-1133">Transmembrane helix</keyword>
<dbReference type="InterPro" id="IPR003660">
    <property type="entry name" value="HAMP_dom"/>
</dbReference>
<accession>A0A1I3JWB8</accession>
<dbReference type="GO" id="GO:0004888">
    <property type="term" value="F:transmembrane signaling receptor activity"/>
    <property type="evidence" value="ECO:0007669"/>
    <property type="project" value="InterPro"/>
</dbReference>
<comment type="similarity">
    <text evidence="9">Belongs to the methyl-accepting chemotaxis (MCP) protein family.</text>
</comment>
<dbReference type="Pfam" id="PF17201">
    <property type="entry name" value="Cache_3-Cache_2"/>
    <property type="match status" value="1"/>
</dbReference>
<evidence type="ECO:0000256" key="10">
    <source>
        <dbReference type="PROSITE-ProRule" id="PRU00284"/>
    </source>
</evidence>
<protein>
    <submittedName>
        <fullName evidence="14">Methyl-accepting chemotaxis protein</fullName>
    </submittedName>
</protein>
<evidence type="ECO:0000256" key="6">
    <source>
        <dbReference type="ARBA" id="ARBA00022989"/>
    </source>
</evidence>
<dbReference type="AlphaFoldDB" id="A0A1I3JWB8"/>
<evidence type="ECO:0000313" key="14">
    <source>
        <dbReference type="EMBL" id="SFI64569.1"/>
    </source>
</evidence>
<organism evidence="14 15">
    <name type="scientific">Pseudomonas guineae</name>
    <dbReference type="NCBI Taxonomy" id="425504"/>
    <lineage>
        <taxon>Bacteria</taxon>
        <taxon>Pseudomonadati</taxon>
        <taxon>Pseudomonadota</taxon>
        <taxon>Gammaproteobacteria</taxon>
        <taxon>Pseudomonadales</taxon>
        <taxon>Pseudomonadaceae</taxon>
        <taxon>Pseudomonas</taxon>
    </lineage>
</organism>
<evidence type="ECO:0000256" key="11">
    <source>
        <dbReference type="SAM" id="Phobius"/>
    </source>
</evidence>
<dbReference type="Pfam" id="PF00672">
    <property type="entry name" value="HAMP"/>
    <property type="match status" value="1"/>
</dbReference>
<feature type="transmembrane region" description="Helical" evidence="11">
    <location>
        <begin position="288"/>
        <end position="311"/>
    </location>
</feature>
<dbReference type="SUPFAM" id="SSF58104">
    <property type="entry name" value="Methyl-accepting chemotaxis protein (MCP) signaling domain"/>
    <property type="match status" value="1"/>
</dbReference>
<evidence type="ECO:0000256" key="7">
    <source>
        <dbReference type="ARBA" id="ARBA00023136"/>
    </source>
</evidence>
<dbReference type="CDD" id="cd06225">
    <property type="entry name" value="HAMP"/>
    <property type="match status" value="1"/>
</dbReference>
<proteinExistence type="inferred from homology"/>
<dbReference type="Proteomes" id="UP000243606">
    <property type="component" value="Unassembled WGS sequence"/>
</dbReference>
<evidence type="ECO:0000259" key="13">
    <source>
        <dbReference type="PROSITE" id="PS50885"/>
    </source>
</evidence>
<dbReference type="FunFam" id="1.10.287.950:FF:000001">
    <property type="entry name" value="Methyl-accepting chemotaxis sensory transducer"/>
    <property type="match status" value="1"/>
</dbReference>
<dbReference type="PANTHER" id="PTHR32089">
    <property type="entry name" value="METHYL-ACCEPTING CHEMOTAXIS PROTEIN MCPB"/>
    <property type="match status" value="1"/>
</dbReference>
<comment type="subcellular location">
    <subcellularLocation>
        <location evidence="1">Cell membrane</location>
        <topology evidence="1">Multi-pass membrane protein</topology>
    </subcellularLocation>
</comment>
<dbReference type="GO" id="GO:0007165">
    <property type="term" value="P:signal transduction"/>
    <property type="evidence" value="ECO:0007669"/>
    <property type="project" value="UniProtKB-KW"/>
</dbReference>
<evidence type="ECO:0000256" key="4">
    <source>
        <dbReference type="ARBA" id="ARBA00022500"/>
    </source>
</evidence>
<keyword evidence="5 11" id="KW-0812">Transmembrane</keyword>
<dbReference type="SUPFAM" id="SSF103190">
    <property type="entry name" value="Sensory domain-like"/>
    <property type="match status" value="1"/>
</dbReference>
<dbReference type="PANTHER" id="PTHR32089:SF120">
    <property type="entry name" value="METHYL-ACCEPTING CHEMOTAXIS PROTEIN TLPQ"/>
    <property type="match status" value="1"/>
</dbReference>
<dbReference type="SMART" id="SM00283">
    <property type="entry name" value="MA"/>
    <property type="match status" value="1"/>
</dbReference>
<feature type="domain" description="Methyl-accepting transducer" evidence="12">
    <location>
        <begin position="368"/>
        <end position="604"/>
    </location>
</feature>
<evidence type="ECO:0000313" key="15">
    <source>
        <dbReference type="Proteomes" id="UP000243606"/>
    </source>
</evidence>
<dbReference type="EMBL" id="FOQL01000003">
    <property type="protein sequence ID" value="SFI64569.1"/>
    <property type="molecule type" value="Genomic_DNA"/>
</dbReference>
<reference evidence="15" key="1">
    <citation type="submission" date="2016-10" db="EMBL/GenBank/DDBJ databases">
        <authorList>
            <person name="Varghese N."/>
            <person name="Submissions S."/>
        </authorList>
    </citation>
    <scope>NUCLEOTIDE SEQUENCE [LARGE SCALE GENOMIC DNA]</scope>
    <source>
        <strain evidence="15">LMG 24016</strain>
    </source>
</reference>
<dbReference type="PRINTS" id="PR00260">
    <property type="entry name" value="CHEMTRNSDUCR"/>
</dbReference>
<gene>
    <name evidence="14" type="ORF">SAMN05216206_2635</name>
</gene>
<dbReference type="Gene3D" id="1.10.287.950">
    <property type="entry name" value="Methyl-accepting chemotaxis protein"/>
    <property type="match status" value="1"/>
</dbReference>
<name>A0A1I3JWB8_9PSED</name>
<dbReference type="GO" id="GO:0006935">
    <property type="term" value="P:chemotaxis"/>
    <property type="evidence" value="ECO:0007669"/>
    <property type="project" value="UniProtKB-KW"/>
</dbReference>
<feature type="domain" description="HAMP" evidence="13">
    <location>
        <begin position="309"/>
        <end position="363"/>
    </location>
</feature>
<evidence type="ECO:0000259" key="12">
    <source>
        <dbReference type="PROSITE" id="PS50111"/>
    </source>
</evidence>
<dbReference type="SMART" id="SM00304">
    <property type="entry name" value="HAMP"/>
    <property type="match status" value="1"/>
</dbReference>
<dbReference type="InterPro" id="IPR033462">
    <property type="entry name" value="Cache_3-Cache_2"/>
</dbReference>
<sequence>MTLQKKFILTLACLLLVFIAAAVVISSVTQSKRINDQALAEVTSRQSEATRLLGLTDSIMSERVKNSMQLLIQRGTSIGSPELGSNVTVGTASVPQLLLGGLPQANDFELVDGVTKIMGGTATLFSRQGNDFVRVSTNVLRDGKRAIGTPLDPNGAAVKAILADNAFYGQVDILGQPYLTGYEPIKDAQGSTIGIWYVGYSADLSALSEAISNSRILDNGFVALRDPNGNLRMHSNNLTEDEINAAMKDNGEKWHIETRTFAPSGYDIIAGYSTNEVRQLVLSSSISVAIMITLAGVVLALCISLLMNLLISQPLKANIKAIEEIADGNGDLTVRFNSTNKDEFGIMARAFDRLLGRIQHTIREALASANTLLLQANELATVAEQSNESINVQNRETEMVATAMHEMSLTAQSVAQSAVSGEDAANQASAQALEGRDSLSKTISSIQGQAKEISSSMVIIEELASASDDIGSVLEVIVNIAGQTNLLALNAAIEAARAGEQGRGFAVVADEVRSLAQRTQASTEQIRGMIERVQQGVGRSSAMMAENRTLAVSNAEAAQDAGRAFSDVMEAVTRINQVNTEIASAAEEQSHVAEDINRNVLRISDEALKNGELVAQTRDASQNLTLLADKLRTLLAYYKV</sequence>
<keyword evidence="2" id="KW-1003">Cell membrane</keyword>
<evidence type="ECO:0000256" key="1">
    <source>
        <dbReference type="ARBA" id="ARBA00004651"/>
    </source>
</evidence>
<evidence type="ECO:0000256" key="8">
    <source>
        <dbReference type="ARBA" id="ARBA00023224"/>
    </source>
</evidence>
<evidence type="ECO:0000256" key="3">
    <source>
        <dbReference type="ARBA" id="ARBA00022481"/>
    </source>
</evidence>
<dbReference type="PROSITE" id="PS50111">
    <property type="entry name" value="CHEMOTAXIS_TRANSDUC_2"/>
    <property type="match status" value="1"/>
</dbReference>
<dbReference type="STRING" id="425504.SAMN05216206_2635"/>
<dbReference type="CDD" id="cd11386">
    <property type="entry name" value="MCP_signal"/>
    <property type="match status" value="1"/>
</dbReference>
<keyword evidence="15" id="KW-1185">Reference proteome</keyword>
<evidence type="ECO:0000256" key="2">
    <source>
        <dbReference type="ARBA" id="ARBA00022475"/>
    </source>
</evidence>
<keyword evidence="3" id="KW-0488">Methylation</keyword>
<dbReference type="InterPro" id="IPR004090">
    <property type="entry name" value="Chemotax_Me-accpt_rcpt"/>
</dbReference>
<dbReference type="InterPro" id="IPR029151">
    <property type="entry name" value="Sensor-like_sf"/>
</dbReference>
<evidence type="ECO:0000256" key="9">
    <source>
        <dbReference type="ARBA" id="ARBA00029447"/>
    </source>
</evidence>
<keyword evidence="7 11" id="KW-0472">Membrane</keyword>
<dbReference type="GO" id="GO:0005886">
    <property type="term" value="C:plasma membrane"/>
    <property type="evidence" value="ECO:0007669"/>
    <property type="project" value="UniProtKB-SubCell"/>
</dbReference>
<dbReference type="PROSITE" id="PS50885">
    <property type="entry name" value="HAMP"/>
    <property type="match status" value="1"/>
</dbReference>
<dbReference type="CDD" id="cd18774">
    <property type="entry name" value="PDC2_HK_sensor"/>
    <property type="match status" value="1"/>
</dbReference>
<dbReference type="OrthoDB" id="9763018at2"/>
<keyword evidence="8 10" id="KW-0807">Transducer</keyword>
<dbReference type="Pfam" id="PF00015">
    <property type="entry name" value="MCPsignal"/>
    <property type="match status" value="1"/>
</dbReference>
<keyword evidence="4" id="KW-0145">Chemotaxis</keyword>
<dbReference type="InterPro" id="IPR004089">
    <property type="entry name" value="MCPsignal_dom"/>
</dbReference>
<evidence type="ECO:0000256" key="5">
    <source>
        <dbReference type="ARBA" id="ARBA00022692"/>
    </source>
</evidence>